<dbReference type="EMBL" id="MCGO01000034">
    <property type="protein sequence ID" value="ORY40777.1"/>
    <property type="molecule type" value="Genomic_DNA"/>
</dbReference>
<keyword evidence="1" id="KW-1133">Transmembrane helix</keyword>
<feature type="transmembrane region" description="Helical" evidence="1">
    <location>
        <begin position="259"/>
        <end position="280"/>
    </location>
</feature>
<organism evidence="2 3">
    <name type="scientific">Rhizoclosmatium globosum</name>
    <dbReference type="NCBI Taxonomy" id="329046"/>
    <lineage>
        <taxon>Eukaryota</taxon>
        <taxon>Fungi</taxon>
        <taxon>Fungi incertae sedis</taxon>
        <taxon>Chytridiomycota</taxon>
        <taxon>Chytridiomycota incertae sedis</taxon>
        <taxon>Chytridiomycetes</taxon>
        <taxon>Chytridiales</taxon>
        <taxon>Chytriomycetaceae</taxon>
        <taxon>Rhizoclosmatium</taxon>
    </lineage>
</organism>
<accession>A0A1Y2C1M4</accession>
<comment type="caution">
    <text evidence="2">The sequence shown here is derived from an EMBL/GenBank/DDBJ whole genome shotgun (WGS) entry which is preliminary data.</text>
</comment>
<feature type="non-terminal residue" evidence="2">
    <location>
        <position position="364"/>
    </location>
</feature>
<evidence type="ECO:0000313" key="2">
    <source>
        <dbReference type="EMBL" id="ORY40777.1"/>
    </source>
</evidence>
<evidence type="ECO:0000256" key="1">
    <source>
        <dbReference type="SAM" id="Phobius"/>
    </source>
</evidence>
<feature type="transmembrane region" description="Helical" evidence="1">
    <location>
        <begin position="35"/>
        <end position="59"/>
    </location>
</feature>
<name>A0A1Y2C1M4_9FUNG</name>
<gene>
    <name evidence="2" type="ORF">BCR33DRAFT_767924</name>
</gene>
<feature type="transmembrane region" description="Helical" evidence="1">
    <location>
        <begin position="104"/>
        <end position="126"/>
    </location>
</feature>
<feature type="transmembrane region" description="Helical" evidence="1">
    <location>
        <begin position="71"/>
        <end position="98"/>
    </location>
</feature>
<keyword evidence="1" id="KW-0472">Membrane</keyword>
<dbReference type="Proteomes" id="UP000193642">
    <property type="component" value="Unassembled WGS sequence"/>
</dbReference>
<sequence length="364" mass="39632">MSSLNATTLLPPPPPPPLQNSTLLHLESATDASTIIPLTTFVLGFAVENSISGIISNMVRISVEPDRTKKYPLIFNIITLFNFIAVVYNVLFLCHYFLKESNCVWVDFMTNIFSHSYYLVFDSFILYKTWTITQYRPIYIPIFTLALLHRFTWALYDLSTSTALWTPQSHCEFIQNPISGTGASAADILCDTLATLTCLYTCRTALKDCFSLGPNMDAFRRLLHVLVNENVVRSAVVLVAHCLIVWCTNTGVGDGSFVLLFYAVLSLVYVWVINLEFLWVEARQRALSKRSGTRSAKSAKSAKSGGGGAVVGGGLANVGPGMMVAVDMVSSGVKGIGGGGTVEGTLSSVYPGSSIQSRSFTQNG</sequence>
<reference evidence="2 3" key="1">
    <citation type="submission" date="2016-07" db="EMBL/GenBank/DDBJ databases">
        <title>Pervasive Adenine N6-methylation of Active Genes in Fungi.</title>
        <authorList>
            <consortium name="DOE Joint Genome Institute"/>
            <person name="Mondo S.J."/>
            <person name="Dannebaum R.O."/>
            <person name="Kuo R.C."/>
            <person name="Labutti K."/>
            <person name="Haridas S."/>
            <person name="Kuo A."/>
            <person name="Salamov A."/>
            <person name="Ahrendt S.R."/>
            <person name="Lipzen A."/>
            <person name="Sullivan W."/>
            <person name="Andreopoulos W.B."/>
            <person name="Clum A."/>
            <person name="Lindquist E."/>
            <person name="Daum C."/>
            <person name="Ramamoorthy G.K."/>
            <person name="Gryganskyi A."/>
            <person name="Culley D."/>
            <person name="Magnuson J.K."/>
            <person name="James T.Y."/>
            <person name="O'Malley M.A."/>
            <person name="Stajich J.E."/>
            <person name="Spatafora J.W."/>
            <person name="Visel A."/>
            <person name="Grigoriev I.V."/>
        </authorList>
    </citation>
    <scope>NUCLEOTIDE SEQUENCE [LARGE SCALE GENOMIC DNA]</scope>
    <source>
        <strain evidence="2 3">JEL800</strain>
    </source>
</reference>
<dbReference type="OrthoDB" id="2108801at2759"/>
<dbReference type="AlphaFoldDB" id="A0A1Y2C1M4"/>
<keyword evidence="3" id="KW-1185">Reference proteome</keyword>
<proteinExistence type="predicted"/>
<evidence type="ECO:0000313" key="3">
    <source>
        <dbReference type="Proteomes" id="UP000193642"/>
    </source>
</evidence>
<keyword evidence="1" id="KW-0812">Transmembrane</keyword>
<protein>
    <recommendedName>
        <fullName evidence="4">G-protein coupled receptors family 1 profile domain-containing protein</fullName>
    </recommendedName>
</protein>
<evidence type="ECO:0008006" key="4">
    <source>
        <dbReference type="Google" id="ProtNLM"/>
    </source>
</evidence>